<name>A0AAN1VH64_9BORD</name>
<keyword evidence="5 10" id="KW-0328">Glycosyltransferase</keyword>
<evidence type="ECO:0000313" key="12">
    <source>
        <dbReference type="Proteomes" id="UP000282741"/>
    </source>
</evidence>
<dbReference type="Proteomes" id="UP000282741">
    <property type="component" value="Chromosome"/>
</dbReference>
<evidence type="ECO:0000256" key="5">
    <source>
        <dbReference type="ARBA" id="ARBA00022676"/>
    </source>
</evidence>
<evidence type="ECO:0000256" key="2">
    <source>
        <dbReference type="ARBA" id="ARBA00005684"/>
    </source>
</evidence>
<evidence type="ECO:0000256" key="4">
    <source>
        <dbReference type="ARBA" id="ARBA00020295"/>
    </source>
</evidence>
<keyword evidence="7 10" id="KW-0119">Carbohydrate metabolism</keyword>
<dbReference type="GO" id="GO:0005975">
    <property type="term" value="P:carbohydrate metabolic process"/>
    <property type="evidence" value="ECO:0007669"/>
    <property type="project" value="InterPro"/>
</dbReference>
<dbReference type="RefSeq" id="WP_048940127.1">
    <property type="nucleotide sequence ID" value="NZ_CP012077.1"/>
</dbReference>
<dbReference type="EC" id="2.4.1.25" evidence="3 10"/>
<evidence type="ECO:0000256" key="6">
    <source>
        <dbReference type="ARBA" id="ARBA00022679"/>
    </source>
</evidence>
<dbReference type="SUPFAM" id="SSF51445">
    <property type="entry name" value="(Trans)glycosidases"/>
    <property type="match status" value="1"/>
</dbReference>
<dbReference type="InterPro" id="IPR017853">
    <property type="entry name" value="GH"/>
</dbReference>
<protein>
    <recommendedName>
        <fullName evidence="4 10">4-alpha-glucanotransferase</fullName>
        <ecNumber evidence="3 10">2.4.1.25</ecNumber>
    </recommendedName>
    <alternativeName>
        <fullName evidence="8 10">Amylomaltase</fullName>
    </alternativeName>
    <alternativeName>
        <fullName evidence="9 10">Disproportionating enzyme</fullName>
    </alternativeName>
</protein>
<keyword evidence="6 10" id="KW-0808">Transferase</keyword>
<comment type="catalytic activity">
    <reaction evidence="1 10">
        <text>Transfers a segment of a (1-&gt;4)-alpha-D-glucan to a new position in an acceptor, which may be glucose or a (1-&gt;4)-alpha-D-glucan.</text>
        <dbReference type="EC" id="2.4.1.25"/>
    </reaction>
</comment>
<evidence type="ECO:0000313" key="11">
    <source>
        <dbReference type="EMBL" id="AZW18671.1"/>
    </source>
</evidence>
<evidence type="ECO:0000256" key="9">
    <source>
        <dbReference type="ARBA" id="ARBA00031501"/>
    </source>
</evidence>
<reference evidence="12" key="1">
    <citation type="submission" date="2017-10" db="EMBL/GenBank/DDBJ databases">
        <title>Whole genome sequencing of various Bordetella species.</title>
        <authorList>
            <person name="Weigand M.R."/>
            <person name="Loparev V."/>
            <person name="Peng Y."/>
            <person name="Bowden K.E."/>
            <person name="Tondella M.L."/>
            <person name="Williams M.M."/>
        </authorList>
    </citation>
    <scope>NUCLEOTIDE SEQUENCE [LARGE SCALE GENOMIC DNA]</scope>
    <source>
        <strain evidence="12">H720</strain>
    </source>
</reference>
<dbReference type="NCBIfam" id="TIGR00217">
    <property type="entry name" value="malQ"/>
    <property type="match status" value="1"/>
</dbReference>
<gene>
    <name evidence="11" type="primary">malQ</name>
    <name evidence="11" type="ORF">CS347_18850</name>
</gene>
<dbReference type="GO" id="GO:0004134">
    <property type="term" value="F:4-alpha-glucanotransferase activity"/>
    <property type="evidence" value="ECO:0007669"/>
    <property type="project" value="UniProtKB-EC"/>
</dbReference>
<dbReference type="Pfam" id="PF02446">
    <property type="entry name" value="Glyco_hydro_77"/>
    <property type="match status" value="1"/>
</dbReference>
<dbReference type="Gene3D" id="3.20.20.80">
    <property type="entry name" value="Glycosidases"/>
    <property type="match status" value="1"/>
</dbReference>
<evidence type="ECO:0000256" key="8">
    <source>
        <dbReference type="ARBA" id="ARBA00031423"/>
    </source>
</evidence>
<dbReference type="PANTHER" id="PTHR32438">
    <property type="entry name" value="4-ALPHA-GLUCANOTRANSFERASE DPE1, CHLOROPLASTIC/AMYLOPLASTIC"/>
    <property type="match status" value="1"/>
</dbReference>
<proteinExistence type="inferred from homology"/>
<dbReference type="EMBL" id="CP024172">
    <property type="protein sequence ID" value="AZW18671.1"/>
    <property type="molecule type" value="Genomic_DNA"/>
</dbReference>
<evidence type="ECO:0000256" key="7">
    <source>
        <dbReference type="ARBA" id="ARBA00023277"/>
    </source>
</evidence>
<evidence type="ECO:0000256" key="3">
    <source>
        <dbReference type="ARBA" id="ARBA00012560"/>
    </source>
</evidence>
<dbReference type="PANTHER" id="PTHR32438:SF5">
    <property type="entry name" value="4-ALPHA-GLUCANOTRANSFERASE DPE1, CHLOROPLASTIC_AMYLOPLASTIC"/>
    <property type="match status" value="1"/>
</dbReference>
<sequence length="683" mass="73891">MTPTSRAIRALAAQAGLQEHWTDARQQPRQVAIDTLRRLLDAMGLACASEADIQASRARLRAPGHKGLVIGRAGEPLALPAHAAGDCWLVPEDDATAARRVRPERAAGGSALRAPQTPGYYQLRLPGRTCLRLAIAPGAATAPAAPRQWGAMAQVYSLRMRHADPARATRGHGDFAAVRQLAQRLAAEGADALMLSPVHAMFSADPAACSPYCPSSRLFWNAAFAAPADMLGEDALRAAMAALPSTDWAALDDAELIDWPGASAVRMRLMRRLHEQFRLREDDARARFQTFVRAEGQALADHAVFESLHASHVALSGTVRPWPAWDTPWRDPRSARVRDYAAAHGRDVEFHCFLQWLAAGSLQAAQRGARQAGMRVGLISDLAVGASHFGSQAWSRPDQFLGGVSIGAPPDIHQPAGQVWRLTAFSPQALRQQDYQPFIDVLRASLRHGGGLRIDHILGFERLWVVPEGAEAADGAYLHMPGPELMALASLEAWRHGARLIGEDLGTVPPGFDTRLREAGISGMNVLWFMRDEAGGFLPASRWPAACAALTTTHDLPTLAGWWEGHDLAQRDSAGLLGGGAPALRQARARDRKALARRLELPPPLPAEAPLPDLLAFVASAPCALMLASLEDLAGERLAPNVPGTVDTFPNWRRRLPGDTVAACDTPCWRQRLEAIRRGRRQA</sequence>
<accession>A0AAN1VH64</accession>
<organism evidence="11 12">
    <name type="scientific">Bordetella hinzii</name>
    <dbReference type="NCBI Taxonomy" id="103855"/>
    <lineage>
        <taxon>Bacteria</taxon>
        <taxon>Pseudomonadati</taxon>
        <taxon>Pseudomonadota</taxon>
        <taxon>Betaproteobacteria</taxon>
        <taxon>Burkholderiales</taxon>
        <taxon>Alcaligenaceae</taxon>
        <taxon>Bordetella</taxon>
    </lineage>
</organism>
<dbReference type="InterPro" id="IPR003385">
    <property type="entry name" value="Glyco_hydro_77"/>
</dbReference>
<evidence type="ECO:0000256" key="1">
    <source>
        <dbReference type="ARBA" id="ARBA00000439"/>
    </source>
</evidence>
<evidence type="ECO:0000256" key="10">
    <source>
        <dbReference type="RuleBase" id="RU361207"/>
    </source>
</evidence>
<comment type="similarity">
    <text evidence="2 10">Belongs to the disproportionating enzyme family.</text>
</comment>
<dbReference type="AlphaFoldDB" id="A0AAN1VH64"/>